<dbReference type="Pfam" id="PF13727">
    <property type="entry name" value="CoA_binding_3"/>
    <property type="match status" value="1"/>
</dbReference>
<keyword evidence="6 7" id="KW-0472">Membrane</keyword>
<dbReference type="InterPro" id="IPR003362">
    <property type="entry name" value="Bact_transf"/>
</dbReference>
<reference evidence="9 10" key="1">
    <citation type="submission" date="2011-11" db="EMBL/GenBank/DDBJ databases">
        <title>Whole genome shotgun sequence of Gordonia amarae NBRC 15530.</title>
        <authorList>
            <person name="Takarada H."/>
            <person name="Hosoyama A."/>
            <person name="Tsuchikane K."/>
            <person name="Katsumata H."/>
            <person name="Yamazaki S."/>
            <person name="Fujita N."/>
        </authorList>
    </citation>
    <scope>NUCLEOTIDE SEQUENCE [LARGE SCALE GENOMIC DNA]</scope>
    <source>
        <strain evidence="9 10">NBRC 15530</strain>
    </source>
</reference>
<sequence length="511" mass="55440">MQADMHRRTSALDSTAAYRARRPGPVLRILPAPTMWLRRYARAVVITDLAVVLAALLLAQSIRFGFGIDGLLVGVGRFGFPGIVTVLAVAVLWTVALVTAQAHDRRVLGAGTAEYTRVLRAGFGAAGAVAAINLVAETWISRGFLLFGFGIGVPALMLSRWLWRQCIVAERKRGRCLNRVLVLGDTASSVPLIRRLAARPELGYQVAAICVPAHSAAAATAQLEVDGTQIPVLGDFGDARAAVARCGAAVVAVTSGDALGPDAMRELSWDLEGLDVEMLVAPAVIDVSGPRITMRPESGLALLHIDKPRYRGANRFLKSAFDRTFAALLLVLIAPVLIACALAVKIGSPGPVLYGGERIGLDNRPFRMWKFRSMVVGADRQKAALAGTDDGNGILFKMRDDPRVTATGRYLRRFSLDELPQLFNVLSGSMSLVGPRPPLREEVDRYDEHVTRRMLVRPGITGLWQVSGRSDLTWEESVRLDLSYVENWSVALDIVILCRTVRAMLNRSGAY</sequence>
<feature type="transmembrane region" description="Helical" evidence="7">
    <location>
        <begin position="118"/>
        <end position="136"/>
    </location>
</feature>
<dbReference type="InterPro" id="IPR017475">
    <property type="entry name" value="EPS_sugar_tfrase"/>
</dbReference>
<feature type="transmembrane region" description="Helical" evidence="7">
    <location>
        <begin position="78"/>
        <end position="98"/>
    </location>
</feature>
<keyword evidence="4 7" id="KW-0812">Transmembrane</keyword>
<dbReference type="GO" id="GO:0016020">
    <property type="term" value="C:membrane"/>
    <property type="evidence" value="ECO:0007669"/>
    <property type="project" value="UniProtKB-SubCell"/>
</dbReference>
<evidence type="ECO:0000256" key="6">
    <source>
        <dbReference type="ARBA" id="ARBA00023136"/>
    </source>
</evidence>
<feature type="domain" description="Bacterial sugar transferase" evidence="8">
    <location>
        <begin position="318"/>
        <end position="505"/>
    </location>
</feature>
<organism evidence="9 10">
    <name type="scientific">Gordonia amarae NBRC 15530</name>
    <dbReference type="NCBI Taxonomy" id="1075090"/>
    <lineage>
        <taxon>Bacteria</taxon>
        <taxon>Bacillati</taxon>
        <taxon>Actinomycetota</taxon>
        <taxon>Actinomycetes</taxon>
        <taxon>Mycobacteriales</taxon>
        <taxon>Gordoniaceae</taxon>
        <taxon>Gordonia</taxon>
    </lineage>
</organism>
<feature type="transmembrane region" description="Helical" evidence="7">
    <location>
        <begin position="43"/>
        <end position="66"/>
    </location>
</feature>
<evidence type="ECO:0000313" key="9">
    <source>
        <dbReference type="EMBL" id="GAB06001.1"/>
    </source>
</evidence>
<dbReference type="NCBIfam" id="TIGR03025">
    <property type="entry name" value="EPS_sugtrans"/>
    <property type="match status" value="1"/>
</dbReference>
<evidence type="ECO:0000256" key="7">
    <source>
        <dbReference type="SAM" id="Phobius"/>
    </source>
</evidence>
<dbReference type="eggNOG" id="COG2148">
    <property type="taxonomic scope" value="Bacteria"/>
</dbReference>
<feature type="transmembrane region" description="Helical" evidence="7">
    <location>
        <begin position="325"/>
        <end position="344"/>
    </location>
</feature>
<comment type="caution">
    <text evidence="9">The sequence shown here is derived from an EMBL/GenBank/DDBJ whole genome shotgun (WGS) entry which is preliminary data.</text>
</comment>
<evidence type="ECO:0000256" key="2">
    <source>
        <dbReference type="ARBA" id="ARBA00006464"/>
    </source>
</evidence>
<dbReference type="PANTHER" id="PTHR30576:SF10">
    <property type="entry name" value="SLL5057 PROTEIN"/>
    <property type="match status" value="1"/>
</dbReference>
<feature type="transmembrane region" description="Helical" evidence="7">
    <location>
        <begin position="142"/>
        <end position="163"/>
    </location>
</feature>
<keyword evidence="5 7" id="KW-1133">Transmembrane helix</keyword>
<accession>G7GQX6</accession>
<evidence type="ECO:0000256" key="3">
    <source>
        <dbReference type="ARBA" id="ARBA00022679"/>
    </source>
</evidence>
<dbReference type="PANTHER" id="PTHR30576">
    <property type="entry name" value="COLANIC BIOSYNTHESIS UDP-GLUCOSE LIPID CARRIER TRANSFERASE"/>
    <property type="match status" value="1"/>
</dbReference>
<protein>
    <submittedName>
        <fullName evidence="9">Putative glycosyltransferase</fullName>
    </submittedName>
</protein>
<dbReference type="GO" id="GO:0016780">
    <property type="term" value="F:phosphotransferase activity, for other substituted phosphate groups"/>
    <property type="evidence" value="ECO:0007669"/>
    <property type="project" value="TreeGrafter"/>
</dbReference>
<comment type="subcellular location">
    <subcellularLocation>
        <location evidence="1">Membrane</location>
        <topology evidence="1">Multi-pass membrane protein</topology>
    </subcellularLocation>
</comment>
<dbReference type="Pfam" id="PF02397">
    <property type="entry name" value="Bac_transf"/>
    <property type="match status" value="1"/>
</dbReference>
<dbReference type="Proteomes" id="UP000006023">
    <property type="component" value="Unassembled WGS sequence"/>
</dbReference>
<dbReference type="AlphaFoldDB" id="G7GQX6"/>
<evidence type="ECO:0000256" key="5">
    <source>
        <dbReference type="ARBA" id="ARBA00022989"/>
    </source>
</evidence>
<evidence type="ECO:0000259" key="8">
    <source>
        <dbReference type="Pfam" id="PF02397"/>
    </source>
</evidence>
<name>G7GQX6_9ACTN</name>
<keyword evidence="10" id="KW-1185">Reference proteome</keyword>
<gene>
    <name evidence="9" type="ORF">GOAMR_46_00990</name>
</gene>
<evidence type="ECO:0000256" key="1">
    <source>
        <dbReference type="ARBA" id="ARBA00004141"/>
    </source>
</evidence>
<evidence type="ECO:0000256" key="4">
    <source>
        <dbReference type="ARBA" id="ARBA00022692"/>
    </source>
</evidence>
<proteinExistence type="inferred from homology"/>
<comment type="similarity">
    <text evidence="2">Belongs to the bacterial sugar transferase family.</text>
</comment>
<dbReference type="STRING" id="1075090.GOAMR_46_00990"/>
<evidence type="ECO:0000313" key="10">
    <source>
        <dbReference type="Proteomes" id="UP000006023"/>
    </source>
</evidence>
<dbReference type="EMBL" id="BAED01000046">
    <property type="protein sequence ID" value="GAB06001.1"/>
    <property type="molecule type" value="Genomic_DNA"/>
</dbReference>
<keyword evidence="3 9" id="KW-0808">Transferase</keyword>